<dbReference type="EMBL" id="MVHU01000030">
    <property type="protein sequence ID" value="ORA77595.1"/>
    <property type="molecule type" value="Genomic_DNA"/>
</dbReference>
<comment type="caution">
    <text evidence="1">The sequence shown here is derived from an EMBL/GenBank/DDBJ whole genome shotgun (WGS) entry which is preliminary data.</text>
</comment>
<accession>A0A1X0DZ65</accession>
<proteinExistence type="predicted"/>
<protein>
    <recommendedName>
        <fullName evidence="3">GIY-YIG nuclease family protein</fullName>
    </recommendedName>
</protein>
<evidence type="ECO:0008006" key="3">
    <source>
        <dbReference type="Google" id="ProtNLM"/>
    </source>
</evidence>
<organism evidence="1 2">
    <name type="scientific">Mycolicibacter kumamotonensis</name>
    <dbReference type="NCBI Taxonomy" id="354243"/>
    <lineage>
        <taxon>Bacteria</taxon>
        <taxon>Bacillati</taxon>
        <taxon>Actinomycetota</taxon>
        <taxon>Actinomycetes</taxon>
        <taxon>Mycobacteriales</taxon>
        <taxon>Mycobacteriaceae</taxon>
        <taxon>Mycolicibacter</taxon>
    </lineage>
</organism>
<dbReference type="Pfam" id="PF13455">
    <property type="entry name" value="MUG113"/>
    <property type="match status" value="1"/>
</dbReference>
<dbReference type="Proteomes" id="UP000192713">
    <property type="component" value="Unassembled WGS sequence"/>
</dbReference>
<gene>
    <name evidence="1" type="ORF">BST28_17485</name>
</gene>
<name>A0A1X0DZ65_9MYCO</name>
<sequence length="194" mass="21636">MILPTLTYTALPIPAPFDKFAVLIEEDRVCGLILRDAMRRFHDTGKAQRCDFSGSMCYVLHNAENDSVKIGRTGELRKRWRDLENASGVELTPLVVWYTRDSALLEINLHDAFSYARRPRGEWFDAAGVLPSLSTVIAGAEIYIAPRAQPVWMDDEDTAPFPRSDPQAALEAMISNSQSKLDSLFDLVSEGGES</sequence>
<evidence type="ECO:0000313" key="2">
    <source>
        <dbReference type="Proteomes" id="UP000192713"/>
    </source>
</evidence>
<evidence type="ECO:0000313" key="1">
    <source>
        <dbReference type="EMBL" id="ORA77595.1"/>
    </source>
</evidence>
<dbReference type="RefSeq" id="WP_083082128.1">
    <property type="nucleotide sequence ID" value="NZ_MVHU01000030.1"/>
</dbReference>
<dbReference type="AlphaFoldDB" id="A0A1X0DZ65"/>
<reference evidence="1 2" key="1">
    <citation type="submission" date="2017-02" db="EMBL/GenBank/DDBJ databases">
        <title>The new phylogeny of genus Mycobacterium.</title>
        <authorList>
            <person name="Tortoli E."/>
            <person name="Trovato A."/>
            <person name="Cirillo D.M."/>
        </authorList>
    </citation>
    <scope>NUCLEOTIDE SEQUENCE [LARGE SCALE GENOMIC DNA]</scope>
    <source>
        <strain evidence="1 2">DSM 45093</strain>
    </source>
</reference>